<dbReference type="RefSeq" id="WP_177174232.1">
    <property type="nucleotide sequence ID" value="NZ_FOGT01000005.1"/>
</dbReference>
<accession>A0A1H9T540</accession>
<dbReference type="Proteomes" id="UP000198571">
    <property type="component" value="Unassembled WGS sequence"/>
</dbReference>
<dbReference type="EMBL" id="FOGT01000005">
    <property type="protein sequence ID" value="SER92342.1"/>
    <property type="molecule type" value="Genomic_DNA"/>
</dbReference>
<name>A0A1H9T540_9BACI</name>
<dbReference type="Pfam" id="PF11104">
    <property type="entry name" value="PilM_2"/>
    <property type="match status" value="1"/>
</dbReference>
<dbReference type="Gene3D" id="3.30.420.40">
    <property type="match status" value="2"/>
</dbReference>
<reference evidence="2" key="1">
    <citation type="submission" date="2016-10" db="EMBL/GenBank/DDBJ databases">
        <authorList>
            <person name="Varghese N."/>
            <person name="Submissions S."/>
        </authorList>
    </citation>
    <scope>NUCLEOTIDE SEQUENCE [LARGE SCALE GENOMIC DNA]</scope>
    <source>
        <strain evidence="2">S9</strain>
    </source>
</reference>
<organism evidence="1 2">
    <name type="scientific">Salipaludibacillus aurantiacus</name>
    <dbReference type="NCBI Taxonomy" id="1601833"/>
    <lineage>
        <taxon>Bacteria</taxon>
        <taxon>Bacillati</taxon>
        <taxon>Bacillota</taxon>
        <taxon>Bacilli</taxon>
        <taxon>Bacillales</taxon>
        <taxon>Bacillaceae</taxon>
    </lineage>
</organism>
<dbReference type="STRING" id="1601833.SAMN05518684_105128"/>
<gene>
    <name evidence="1" type="ORF">SAMN05518684_105128</name>
</gene>
<evidence type="ECO:0000313" key="1">
    <source>
        <dbReference type="EMBL" id="SER92342.1"/>
    </source>
</evidence>
<keyword evidence="2" id="KW-1185">Reference proteome</keyword>
<sequence>MGVLAFRKKYRISLQIKDYILRSVVTREDSSSSLVNYYEKVIPEGLVEKGSIIDKENFELFLSGCAAEWKITHKPLYFFVPDSSFFFGAAKIAKDLKDQDIRKYIQSEAGATIHVPFDGAVFDYHLLENKGRKEDEDYNLKNILLFAAPEQAVNSYAALFKKAKMTPVAADIAPLSIHRLYMQKEEHAPGEELIQLEWDMNSINIGIFKDNKPVFLRNHSQPFSREDWEATAEENLVQWVCKQDEKVERDILKALKEVRQVIDYWRRAEKKGGNKKTELFLTGDHPKLWFIQKSLEDSLKMDVQTEKSIDLLSKVNMDLPGQFILPVSLCLKEV</sequence>
<dbReference type="Gene3D" id="3.30.1490.300">
    <property type="match status" value="1"/>
</dbReference>
<dbReference type="AlphaFoldDB" id="A0A1H9T540"/>
<evidence type="ECO:0000313" key="2">
    <source>
        <dbReference type="Proteomes" id="UP000198571"/>
    </source>
</evidence>
<dbReference type="InterPro" id="IPR005883">
    <property type="entry name" value="PilM"/>
</dbReference>
<proteinExistence type="predicted"/>
<protein>
    <submittedName>
        <fullName evidence="1">Type IV pilus assembly protein PilM</fullName>
    </submittedName>
</protein>